<dbReference type="RefSeq" id="WP_040084484.1">
    <property type="nucleotide sequence ID" value="NZ_BCSU01000041.1"/>
</dbReference>
<sequence length="396" mass="44725">MTTNRPRCPVCSHTTKKNGTTSKGTTRWRCTDCGHSFVRTTQHDHPHAATMRTFITWVTGTQSLTALAEHHGRHRNTLSRRMSWCWWIIPPSAVDPHRIHDQIFLDATFLASGCLLIAASRTHIINWTWARTETTAAYRELISPIPAPLMAVIDGGQGAASAITSTWPTTIIQRCLVHAQRVVRRHTTSRPRTDAGKTIYRLALQLTRITTLDQAAEWTAHLQQFGAVYQDWLNQKTTVQDPVTRQYKQVFTHPRVRAAYHSLLSLYRRKLLFNYLQPPAGAVDPDRFAPTTNVLEGGFNAPVKELARRHRGLSRPHQRTVIDWWLYLKTQTPDDPVAIARSQSWGQVALSTAQDLVNHENTRPDINGIGAPAGYDTAIDSSYQHSMGIQQGWIGR</sequence>
<evidence type="ECO:0000313" key="3">
    <source>
        <dbReference type="EMBL" id="AJE33199.1"/>
    </source>
</evidence>
<organism evidence="5 6">
    <name type="scientific">Corynebacterium humireducens NBRC 106098 = DSM 45392</name>
    <dbReference type="NCBI Taxonomy" id="1223515"/>
    <lineage>
        <taxon>Bacteria</taxon>
        <taxon>Bacillati</taxon>
        <taxon>Actinomycetota</taxon>
        <taxon>Actinomycetes</taxon>
        <taxon>Mycobacteriales</taxon>
        <taxon>Corynebacteriaceae</taxon>
        <taxon>Corynebacterium</taxon>
    </lineage>
</organism>
<dbReference type="HOGENOM" id="CLU_062186_0_0_11"/>
<dbReference type="KEGG" id="chm:B842_06750"/>
<dbReference type="EMBL" id="CP005286">
    <property type="protein sequence ID" value="AJE31875.1"/>
    <property type="molecule type" value="Genomic_DNA"/>
</dbReference>
<evidence type="ECO:0000313" key="4">
    <source>
        <dbReference type="EMBL" id="AJE33348.1"/>
    </source>
</evidence>
<evidence type="ECO:0000313" key="6">
    <source>
        <dbReference type="Proteomes" id="UP000031524"/>
    </source>
</evidence>
<dbReference type="EMBL" id="CP005286">
    <property type="protein sequence ID" value="AJE33199.1"/>
    <property type="molecule type" value="Genomic_DNA"/>
</dbReference>
<protein>
    <submittedName>
        <fullName evidence="5">Transposase for insertion sequence</fullName>
    </submittedName>
</protein>
<dbReference type="STRING" id="1223515.B842_00075"/>
<evidence type="ECO:0000313" key="1">
    <source>
        <dbReference type="EMBL" id="AJE31875.1"/>
    </source>
</evidence>
<dbReference type="KEGG" id="chm:B842_06490"/>
<dbReference type="KEGG" id="chm:B842_00075"/>
<keyword evidence="6" id="KW-1185">Reference proteome</keyword>
<dbReference type="EMBL" id="CP005286">
    <property type="protein sequence ID" value="AJE33348.1"/>
    <property type="molecule type" value="Genomic_DNA"/>
</dbReference>
<reference evidence="5 6" key="1">
    <citation type="submission" date="2013-04" db="EMBL/GenBank/DDBJ databases">
        <title>Complete genome sequence of Corynebacterium humireducens DSM 45392(T), isolated from a wastewater-fed microbial fuel cell.</title>
        <authorList>
            <person name="Ruckert C."/>
            <person name="Albersmeier A."/>
            <person name="Kalinowski J."/>
        </authorList>
    </citation>
    <scope>NUCLEOTIDE SEQUENCE [LARGE SCALE GENOMIC DNA]</scope>
    <source>
        <strain evidence="5">DSM 45392</strain>
        <strain evidence="6">MFC-5</strain>
    </source>
</reference>
<dbReference type="InterPro" id="IPR048004">
    <property type="entry name" value="IS1249_transpos"/>
</dbReference>
<dbReference type="OrthoDB" id="9793302at2"/>
<name>A0A0B5DAI6_9CORY</name>
<dbReference type="NCBIfam" id="NF033544">
    <property type="entry name" value="transpos_IS1249"/>
    <property type="match status" value="1"/>
</dbReference>
<dbReference type="KEGG" id="chm:B842_07495"/>
<accession>A0A0B5DAI6</accession>
<dbReference type="EMBL" id="CP005286">
    <property type="protein sequence ID" value="AJE33147.1"/>
    <property type="molecule type" value="Genomic_DNA"/>
</dbReference>
<dbReference type="EMBL" id="CP005286">
    <property type="protein sequence ID" value="AJE33977.1"/>
    <property type="molecule type" value="Genomic_DNA"/>
</dbReference>
<dbReference type="Proteomes" id="UP000031524">
    <property type="component" value="Chromosome"/>
</dbReference>
<dbReference type="KEGG" id="chm:B842_10640"/>
<dbReference type="AlphaFoldDB" id="A0A0B5DAI6"/>
<evidence type="ECO:0000313" key="2">
    <source>
        <dbReference type="EMBL" id="AJE33147.1"/>
    </source>
</evidence>
<evidence type="ECO:0000313" key="5">
    <source>
        <dbReference type="EMBL" id="AJE33977.1"/>
    </source>
</evidence>
<gene>
    <name evidence="1" type="ORF">B842_00075</name>
    <name evidence="2" type="ORF">B842_06490</name>
    <name evidence="3" type="ORF">B842_06750</name>
    <name evidence="4" type="ORF">B842_07495</name>
    <name evidence="5" type="ORF">B842_10640</name>
</gene>
<proteinExistence type="predicted"/>